<dbReference type="AlphaFoldDB" id="A0ABD1PHN1"/>
<comment type="caution">
    <text evidence="1">The sequence shown here is derived from an EMBL/GenBank/DDBJ whole genome shotgun (WGS) entry which is preliminary data.</text>
</comment>
<accession>A0ABD1PHN1</accession>
<name>A0ABD1PHN1_9LAMI</name>
<proteinExistence type="predicted"/>
<dbReference type="EMBL" id="JBFOLJ010000019">
    <property type="protein sequence ID" value="KAL2463426.1"/>
    <property type="molecule type" value="Genomic_DNA"/>
</dbReference>
<protein>
    <submittedName>
        <fullName evidence="1">Uncharacterized protein</fullName>
    </submittedName>
</protein>
<gene>
    <name evidence="1" type="ORF">Fot_53082</name>
</gene>
<keyword evidence="2" id="KW-1185">Reference proteome</keyword>
<dbReference type="Proteomes" id="UP001604277">
    <property type="component" value="Unassembled WGS sequence"/>
</dbReference>
<evidence type="ECO:0000313" key="1">
    <source>
        <dbReference type="EMBL" id="KAL2463426.1"/>
    </source>
</evidence>
<reference evidence="2" key="1">
    <citation type="submission" date="2024-07" db="EMBL/GenBank/DDBJ databases">
        <title>Two chromosome-level genome assemblies of Korean endemic species Abeliophyllum distichum and Forsythia ovata (Oleaceae).</title>
        <authorList>
            <person name="Jang H."/>
        </authorList>
    </citation>
    <scope>NUCLEOTIDE SEQUENCE [LARGE SCALE GENOMIC DNA]</scope>
</reference>
<evidence type="ECO:0000313" key="2">
    <source>
        <dbReference type="Proteomes" id="UP001604277"/>
    </source>
</evidence>
<organism evidence="1 2">
    <name type="scientific">Forsythia ovata</name>
    <dbReference type="NCBI Taxonomy" id="205694"/>
    <lineage>
        <taxon>Eukaryota</taxon>
        <taxon>Viridiplantae</taxon>
        <taxon>Streptophyta</taxon>
        <taxon>Embryophyta</taxon>
        <taxon>Tracheophyta</taxon>
        <taxon>Spermatophyta</taxon>
        <taxon>Magnoliopsida</taxon>
        <taxon>eudicotyledons</taxon>
        <taxon>Gunneridae</taxon>
        <taxon>Pentapetalae</taxon>
        <taxon>asterids</taxon>
        <taxon>lamiids</taxon>
        <taxon>Lamiales</taxon>
        <taxon>Oleaceae</taxon>
        <taxon>Forsythieae</taxon>
        <taxon>Forsythia</taxon>
    </lineage>
</organism>
<sequence>MVEHSSSYLQYSSSQKFKLLFTSDDGAFKLLFTLDGGTFKLLFISDGGVFKLIFTTLKPPEIQAPIYSKKSWPQPIYFFNICFYAHPITNNILIHHNHQLLHNLCRHLEPNPLSLAFFA</sequence>